<gene>
    <name evidence="1" type="ORF">SAMN05660859_3920</name>
</gene>
<evidence type="ECO:0000313" key="2">
    <source>
        <dbReference type="Proteomes" id="UP000198889"/>
    </source>
</evidence>
<dbReference type="EMBL" id="FMTP01000008">
    <property type="protein sequence ID" value="SCW93234.1"/>
    <property type="molecule type" value="Genomic_DNA"/>
</dbReference>
<organism evidence="1 2">
    <name type="scientific">Ancylobacter rudongensis</name>
    <dbReference type="NCBI Taxonomy" id="177413"/>
    <lineage>
        <taxon>Bacteria</taxon>
        <taxon>Pseudomonadati</taxon>
        <taxon>Pseudomonadota</taxon>
        <taxon>Alphaproteobacteria</taxon>
        <taxon>Hyphomicrobiales</taxon>
        <taxon>Xanthobacteraceae</taxon>
        <taxon>Ancylobacter</taxon>
    </lineage>
</organism>
<keyword evidence="2" id="KW-1185">Reference proteome</keyword>
<proteinExistence type="predicted"/>
<accession>A0A1G4UI53</accession>
<reference evidence="2" key="1">
    <citation type="submission" date="2016-10" db="EMBL/GenBank/DDBJ databases">
        <authorList>
            <person name="Varghese N."/>
            <person name="Submissions S."/>
        </authorList>
    </citation>
    <scope>NUCLEOTIDE SEQUENCE [LARGE SCALE GENOMIC DNA]</scope>
    <source>
        <strain evidence="2">CGMCC 1.1761</strain>
    </source>
</reference>
<sequence>MSKGPLKGLLTLCKRCCRCHDPCGVLGMAGHWGSNWLGVRAVPHCPLFTLRVDLALPPVLVAELIARRCMLPSTWLWLPLAADRSGRPATRIIRANRRWCFLSSDNGAASRSALV</sequence>
<name>A0A1G4UI53_9HYPH</name>
<protein>
    <submittedName>
        <fullName evidence="1">Uncharacterized protein</fullName>
    </submittedName>
</protein>
<dbReference type="AlphaFoldDB" id="A0A1G4UI53"/>
<evidence type="ECO:0000313" key="1">
    <source>
        <dbReference type="EMBL" id="SCW93234.1"/>
    </source>
</evidence>
<dbReference type="STRING" id="177413.SAMN05660859_3920"/>
<dbReference type="Proteomes" id="UP000198889">
    <property type="component" value="Unassembled WGS sequence"/>
</dbReference>